<feature type="compositionally biased region" description="Low complexity" evidence="1">
    <location>
        <begin position="87"/>
        <end position="96"/>
    </location>
</feature>
<evidence type="ECO:0000313" key="2">
    <source>
        <dbReference type="EMBL" id="KAJ3482711.1"/>
    </source>
</evidence>
<protein>
    <submittedName>
        <fullName evidence="2">Uncharacterized protein</fullName>
    </submittedName>
</protein>
<evidence type="ECO:0000313" key="3">
    <source>
        <dbReference type="Proteomes" id="UP001148786"/>
    </source>
</evidence>
<comment type="caution">
    <text evidence="2">The sequence shown here is derived from an EMBL/GenBank/DDBJ whole genome shotgun (WGS) entry which is preliminary data.</text>
</comment>
<dbReference type="Proteomes" id="UP001148786">
    <property type="component" value="Unassembled WGS sequence"/>
</dbReference>
<organism evidence="2 3">
    <name type="scientific">Agrocybe chaxingu</name>
    <dbReference type="NCBI Taxonomy" id="84603"/>
    <lineage>
        <taxon>Eukaryota</taxon>
        <taxon>Fungi</taxon>
        <taxon>Dikarya</taxon>
        <taxon>Basidiomycota</taxon>
        <taxon>Agaricomycotina</taxon>
        <taxon>Agaricomycetes</taxon>
        <taxon>Agaricomycetidae</taxon>
        <taxon>Agaricales</taxon>
        <taxon>Agaricineae</taxon>
        <taxon>Strophariaceae</taxon>
        <taxon>Agrocybe</taxon>
    </lineage>
</organism>
<sequence length="124" mass="13349">MARSLAHARLHHPVARLQPLPSNRDVGLGFCTSTGADVRHPDIWPDPLRDAHLHPFLTMSRPVLAPSLPATPLVVDPHPAPEPPSPSFHSPSPAQSITPTSTLPTHASYPGPSSSEPWHLLDPM</sequence>
<gene>
    <name evidence="2" type="ORF">NLJ89_g12122</name>
</gene>
<accession>A0A9W8JMG6</accession>
<feature type="compositionally biased region" description="Polar residues" evidence="1">
    <location>
        <begin position="97"/>
        <end position="116"/>
    </location>
</feature>
<keyword evidence="3" id="KW-1185">Reference proteome</keyword>
<dbReference type="AlphaFoldDB" id="A0A9W8JMG6"/>
<evidence type="ECO:0000256" key="1">
    <source>
        <dbReference type="SAM" id="MobiDB-lite"/>
    </source>
</evidence>
<proteinExistence type="predicted"/>
<name>A0A9W8JMG6_9AGAR</name>
<dbReference type="EMBL" id="JANKHO010003547">
    <property type="protein sequence ID" value="KAJ3482711.1"/>
    <property type="molecule type" value="Genomic_DNA"/>
</dbReference>
<reference evidence="2" key="1">
    <citation type="submission" date="2022-07" db="EMBL/GenBank/DDBJ databases">
        <title>Genome Sequence of Agrocybe chaxingu.</title>
        <authorList>
            <person name="Buettner E."/>
        </authorList>
    </citation>
    <scope>NUCLEOTIDE SEQUENCE</scope>
    <source>
        <strain evidence="2">MP-N11</strain>
    </source>
</reference>
<feature type="region of interest" description="Disordered" evidence="1">
    <location>
        <begin position="68"/>
        <end position="124"/>
    </location>
</feature>